<dbReference type="Gene3D" id="1.10.630.10">
    <property type="entry name" value="Cytochrome P450"/>
    <property type="match status" value="1"/>
</dbReference>
<proteinExistence type="predicted"/>
<evidence type="ECO:0000313" key="1">
    <source>
        <dbReference type="EMBL" id="GGT36751.1"/>
    </source>
</evidence>
<comment type="caution">
    <text evidence="1">The sequence shown here is derived from an EMBL/GenBank/DDBJ whole genome shotgun (WGS) entry which is preliminary data.</text>
</comment>
<reference evidence="1" key="2">
    <citation type="submission" date="2020-09" db="EMBL/GenBank/DDBJ databases">
        <authorList>
            <person name="Sun Q."/>
            <person name="Ohkuma M."/>
        </authorList>
    </citation>
    <scope>NUCLEOTIDE SEQUENCE</scope>
    <source>
        <strain evidence="1">JCM 3172</strain>
    </source>
</reference>
<dbReference type="GO" id="GO:0004497">
    <property type="term" value="F:monooxygenase activity"/>
    <property type="evidence" value="ECO:0007669"/>
    <property type="project" value="InterPro"/>
</dbReference>
<evidence type="ECO:0000313" key="2">
    <source>
        <dbReference type="Proteomes" id="UP000619486"/>
    </source>
</evidence>
<sequence length="95" mass="10238">MSVPPVPLSGPRFQKPLTLAARADGAAGDLLSHPRHRRLRVISLDPFVTDLDAESAALRAAGPLAEVELPGGVRCYAVTHHAEARRLLTDKRLVK</sequence>
<accession>A0A918H3X2</accession>
<dbReference type="GO" id="GO:0016705">
    <property type="term" value="F:oxidoreductase activity, acting on paired donors, with incorporation or reduction of molecular oxygen"/>
    <property type="evidence" value="ECO:0007669"/>
    <property type="project" value="InterPro"/>
</dbReference>
<dbReference type="AlphaFoldDB" id="A0A918H3X2"/>
<organism evidence="1 2">
    <name type="scientific">Streptomyces purpureus</name>
    <dbReference type="NCBI Taxonomy" id="1951"/>
    <lineage>
        <taxon>Bacteria</taxon>
        <taxon>Bacillati</taxon>
        <taxon>Actinomycetota</taxon>
        <taxon>Actinomycetes</taxon>
        <taxon>Kitasatosporales</taxon>
        <taxon>Streptomycetaceae</taxon>
        <taxon>Streptomyces</taxon>
    </lineage>
</organism>
<dbReference type="GO" id="GO:0020037">
    <property type="term" value="F:heme binding"/>
    <property type="evidence" value="ECO:0007669"/>
    <property type="project" value="InterPro"/>
</dbReference>
<reference evidence="1" key="1">
    <citation type="journal article" date="2014" name="Int. J. Syst. Evol. Microbiol.">
        <title>Complete genome sequence of Corynebacterium casei LMG S-19264T (=DSM 44701T), isolated from a smear-ripened cheese.</title>
        <authorList>
            <consortium name="US DOE Joint Genome Institute (JGI-PGF)"/>
            <person name="Walter F."/>
            <person name="Albersmeier A."/>
            <person name="Kalinowski J."/>
            <person name="Ruckert C."/>
        </authorList>
    </citation>
    <scope>NUCLEOTIDE SEQUENCE</scope>
    <source>
        <strain evidence="1">JCM 3172</strain>
    </source>
</reference>
<dbReference type="Proteomes" id="UP000619486">
    <property type="component" value="Unassembled WGS sequence"/>
</dbReference>
<dbReference type="InterPro" id="IPR036396">
    <property type="entry name" value="Cyt_P450_sf"/>
</dbReference>
<keyword evidence="2" id="KW-1185">Reference proteome</keyword>
<gene>
    <name evidence="1" type="ORF">GCM10014713_33110</name>
</gene>
<protein>
    <submittedName>
        <fullName evidence="1">Uncharacterized protein</fullName>
    </submittedName>
</protein>
<dbReference type="EMBL" id="BMQQ01000011">
    <property type="protein sequence ID" value="GGT36751.1"/>
    <property type="molecule type" value="Genomic_DNA"/>
</dbReference>
<name>A0A918H3X2_9ACTN</name>
<dbReference type="GO" id="GO:0005506">
    <property type="term" value="F:iron ion binding"/>
    <property type="evidence" value="ECO:0007669"/>
    <property type="project" value="InterPro"/>
</dbReference>